<keyword evidence="2" id="KW-0732">Signal</keyword>
<accession>A0A9W8TEJ2</accession>
<name>A0A9W8TEJ2_9AGAR</name>
<comment type="caution">
    <text evidence="3">The sequence shown here is derived from an EMBL/GenBank/DDBJ whole genome shotgun (WGS) entry which is preliminary data.</text>
</comment>
<keyword evidence="1" id="KW-0812">Transmembrane</keyword>
<reference evidence="3" key="1">
    <citation type="submission" date="2022-07" db="EMBL/GenBank/DDBJ databases">
        <title>Genome Sequence of Agrocybe chaxingu.</title>
        <authorList>
            <person name="Buettner E."/>
        </authorList>
    </citation>
    <scope>NUCLEOTIDE SEQUENCE</scope>
    <source>
        <strain evidence="3">MP-N11</strain>
    </source>
</reference>
<feature type="transmembrane region" description="Helical" evidence="1">
    <location>
        <begin position="243"/>
        <end position="263"/>
    </location>
</feature>
<organism evidence="3 4">
    <name type="scientific">Agrocybe chaxingu</name>
    <dbReference type="NCBI Taxonomy" id="84603"/>
    <lineage>
        <taxon>Eukaryota</taxon>
        <taxon>Fungi</taxon>
        <taxon>Dikarya</taxon>
        <taxon>Basidiomycota</taxon>
        <taxon>Agaricomycotina</taxon>
        <taxon>Agaricomycetes</taxon>
        <taxon>Agaricomycetidae</taxon>
        <taxon>Agaricales</taxon>
        <taxon>Agaricineae</taxon>
        <taxon>Strophariaceae</taxon>
        <taxon>Agrocybe</taxon>
    </lineage>
</organism>
<keyword evidence="4" id="KW-1185">Reference proteome</keyword>
<gene>
    <name evidence="3" type="ORF">NLJ89_g1804</name>
</gene>
<feature type="chain" id="PRO_5040875938" evidence="2">
    <location>
        <begin position="21"/>
        <end position="407"/>
    </location>
</feature>
<dbReference type="AlphaFoldDB" id="A0A9W8TEJ2"/>
<evidence type="ECO:0000256" key="1">
    <source>
        <dbReference type="SAM" id="Phobius"/>
    </source>
</evidence>
<evidence type="ECO:0000256" key="2">
    <source>
        <dbReference type="SAM" id="SignalP"/>
    </source>
</evidence>
<dbReference type="Proteomes" id="UP001148786">
    <property type="component" value="Unassembled WGS sequence"/>
</dbReference>
<dbReference type="OrthoDB" id="3061708at2759"/>
<feature type="signal peptide" evidence="2">
    <location>
        <begin position="1"/>
        <end position="20"/>
    </location>
</feature>
<evidence type="ECO:0000313" key="4">
    <source>
        <dbReference type="Proteomes" id="UP001148786"/>
    </source>
</evidence>
<evidence type="ECO:0000313" key="3">
    <source>
        <dbReference type="EMBL" id="KAJ3515354.1"/>
    </source>
</evidence>
<protein>
    <submittedName>
        <fullName evidence="3">Uncharacterized protein</fullName>
    </submittedName>
</protein>
<sequence length="407" mass="45994">MALPLLHKLLALSILPLVYGQLANRTVPISDETAIRKSGSGWRSDAVPGAPGGGQCGQWTRTIGDSATFTRITKFAGHSKDDLHRRRNAPDDIVKLIVIFNYDRYCIHPPLNKQYVVRESHCVHISLYKQYDCESYGVHFPFYEQYDRYCVYLLLNKQYDRECHGVHLFLYEQRDSESHCVHLPHYKQYNREPYDVHLPLCRQYNHESHYKRDSATFKSTSSTTESPTAIAIAVISSKGNAEAIGGGVAGGFVAIVLLVLAFLKAHKLHYVISSLAVWNGEHFEDLTAIEEGGMFVQNKAEESTSMVLGTYEETGTVPFRPFLQIKDVGTSYPANTNLYLHIFVTNGYRGGQYAPDLISKFQADRLTPSKGIKVADLYPVSHWQIRKVNRKIQLKFKGGIEKEDSEA</sequence>
<proteinExistence type="predicted"/>
<dbReference type="EMBL" id="JANKHO010000100">
    <property type="protein sequence ID" value="KAJ3515354.1"/>
    <property type="molecule type" value="Genomic_DNA"/>
</dbReference>
<keyword evidence="1" id="KW-0472">Membrane</keyword>
<keyword evidence="1" id="KW-1133">Transmembrane helix</keyword>